<accession>A0ABM7RQR5</accession>
<organism evidence="7 8">
    <name type="scientific">Haloferula helveola</name>
    <dbReference type="NCBI Taxonomy" id="490095"/>
    <lineage>
        <taxon>Bacteria</taxon>
        <taxon>Pseudomonadati</taxon>
        <taxon>Verrucomicrobiota</taxon>
        <taxon>Verrucomicrobiia</taxon>
        <taxon>Verrucomicrobiales</taxon>
        <taxon>Verrucomicrobiaceae</taxon>
        <taxon>Haloferula</taxon>
    </lineage>
</organism>
<dbReference type="Proteomes" id="UP001374893">
    <property type="component" value="Chromosome"/>
</dbReference>
<feature type="region of interest" description="Disordered" evidence="5">
    <location>
        <begin position="509"/>
        <end position="556"/>
    </location>
</feature>
<name>A0ABM7RQR5_9BACT</name>
<protein>
    <recommendedName>
        <fullName evidence="9">FG-GAP repeat protein</fullName>
    </recommendedName>
</protein>
<dbReference type="InterPro" id="IPR059100">
    <property type="entry name" value="TSP3_bac"/>
</dbReference>
<dbReference type="InterPro" id="IPR053180">
    <property type="entry name" value="Ca-binding_acidic-repeat"/>
</dbReference>
<reference evidence="7 8" key="1">
    <citation type="submission" date="2021-06" db="EMBL/GenBank/DDBJ databases">
        <title>Complete genome of Haloferula helveola possessing various polysaccharide degrading enzymes.</title>
        <authorList>
            <person name="Takami H."/>
            <person name="Huang C."/>
            <person name="Hamasaki K."/>
        </authorList>
    </citation>
    <scope>NUCLEOTIDE SEQUENCE [LARGE SCALE GENOMIC DNA]</scope>
    <source>
        <strain evidence="7 8">CN-1</strain>
    </source>
</reference>
<evidence type="ECO:0000256" key="3">
    <source>
        <dbReference type="ARBA" id="ARBA00022729"/>
    </source>
</evidence>
<evidence type="ECO:0000256" key="4">
    <source>
        <dbReference type="ARBA" id="ARBA00022837"/>
    </source>
</evidence>
<dbReference type="Pfam" id="PF18884">
    <property type="entry name" value="TSP3_bac"/>
    <property type="match status" value="6"/>
</dbReference>
<proteinExistence type="predicted"/>
<gene>
    <name evidence="7" type="ORF">HAHE_35890</name>
</gene>
<dbReference type="PANTHER" id="PTHR37467">
    <property type="entry name" value="EXPORTED CALCIUM-BINDING GLYCOPROTEIN-RELATED"/>
    <property type="match status" value="1"/>
</dbReference>
<feature type="compositionally biased region" description="Acidic residues" evidence="5">
    <location>
        <begin position="666"/>
        <end position="677"/>
    </location>
</feature>
<dbReference type="EMBL" id="AP024702">
    <property type="protein sequence ID" value="BCX49681.1"/>
    <property type="molecule type" value="Genomic_DNA"/>
</dbReference>
<evidence type="ECO:0008006" key="9">
    <source>
        <dbReference type="Google" id="ProtNLM"/>
    </source>
</evidence>
<dbReference type="InterPro" id="IPR028974">
    <property type="entry name" value="TSP_type-3_rpt"/>
</dbReference>
<evidence type="ECO:0000256" key="2">
    <source>
        <dbReference type="ARBA" id="ARBA00022525"/>
    </source>
</evidence>
<dbReference type="PANTHER" id="PTHR37467:SF1">
    <property type="entry name" value="EXPORTED CALCIUM-BINDING GLYCOPROTEIN"/>
    <property type="match status" value="1"/>
</dbReference>
<keyword evidence="4" id="KW-0106">Calcium</keyword>
<evidence type="ECO:0000256" key="6">
    <source>
        <dbReference type="SAM" id="SignalP"/>
    </source>
</evidence>
<evidence type="ECO:0000256" key="5">
    <source>
        <dbReference type="SAM" id="MobiDB-lite"/>
    </source>
</evidence>
<sequence>MSVLRLFSILVLVSGVSAEAFPPTSLEFLPLEDLPGGSVSAQVSGISSDGTAMCGQSSSTSGSEATRWLLPFSVEGLGDLPNSPFLSNAADISGDGSRTCGSVVLGVGVVRASRWVEGQGHTQLGTLNTSGYQNSDARGISDDGSKVVGISTSPNGLRAFLWTASGPASGSMQSLGVLTPSPSQTGDSVSVVSQADDISADGSTVVGSSTYTVFRNTPDPDPNDGFTPPPTPIEQGSMAFRWTASGGMVGLGDLPGGALSSQAFGVSDDGRVIVGSGESAAGGEGVVWTDGTPAGVGDIPGGATYCRLLAVNGAGTVAVGEGTDDTGKVAVIWDASNGLRKLSAVLANAGLELSGWSLTGATAISRDGDVIAGNSINPSGHNEGWVVSGINHILSGGTPEEVSYPVPVTASLRVASGLSANNATAHVTARSDGYERSFPVSMSQGTGSRVLYLPHGASYGLTAEFGKLDGGAPQTVVLGPATTVSFVLDGDSDGDGLLDSEEVALGTDFNHRDTDRDGLSDFDEVRTHGTDPKRADTDGDRVNDSAEIGAGTDPLNPADKPVAITVSVSLAKGVIQPGPDATIHVGTQSGTVTLNKRKGNLTFYARSNTTQQIHAEMDPLTSGTPVVLALSTRNAKLGLTLDFDTDGDGLIDSKEAKARSDRNDRDSDDDGIPDGEEVILYKTSPTRADTDGDGFTDPQEIAMGSSPTSGKSKPDAFIERRVEMDLGIVYTDLSGLYHDDPVDTAGFAYWLSSIAGSPRAAGELWMRQSLDGKTLQWLIRGDGPDLDVTKVMKPPKFSKPVTMTGEVVEPHAAGESFGFEQSFGYSVSAKGRPSLNFILAGPGFSQPVATGQPGEWVDLADPTGDMPWRLTGALVDPTLTGTRPGLLSGTVDLAGEIAVPDGSGSFVVERELTTNLELVFINGAGIHQTLAVDTATFAKWISTIAGSPRDAGQLWMQYSGDGTTLKWWIRGDGPDLDVSRVMRPLSSKKASPFDFEVVEPHAPGDSFSSSQIFGYRAARKGGPTLGFTFSGKSGFSMLELPQFHLALNVAEATGERPYEFFGMLVDPALTGSMPGILYGTVSLAAEEAVILGDRFQRP</sequence>
<evidence type="ECO:0000313" key="8">
    <source>
        <dbReference type="Proteomes" id="UP001374893"/>
    </source>
</evidence>
<keyword evidence="8" id="KW-1185">Reference proteome</keyword>
<feature type="chain" id="PRO_5045158973" description="FG-GAP repeat protein" evidence="6">
    <location>
        <begin position="21"/>
        <end position="1098"/>
    </location>
</feature>
<keyword evidence="3 6" id="KW-0732">Signal</keyword>
<dbReference type="SUPFAM" id="SSF103647">
    <property type="entry name" value="TSP type-3 repeat"/>
    <property type="match status" value="2"/>
</dbReference>
<evidence type="ECO:0000256" key="1">
    <source>
        <dbReference type="ARBA" id="ARBA00004613"/>
    </source>
</evidence>
<evidence type="ECO:0000313" key="7">
    <source>
        <dbReference type="EMBL" id="BCX49681.1"/>
    </source>
</evidence>
<feature type="region of interest" description="Disordered" evidence="5">
    <location>
        <begin position="650"/>
        <end position="713"/>
    </location>
</feature>
<dbReference type="PROSITE" id="PS00018">
    <property type="entry name" value="EF_HAND_1"/>
    <property type="match status" value="1"/>
</dbReference>
<feature type="signal peptide" evidence="6">
    <location>
        <begin position="1"/>
        <end position="20"/>
    </location>
</feature>
<dbReference type="InterPro" id="IPR018247">
    <property type="entry name" value="EF_Hand_1_Ca_BS"/>
</dbReference>
<dbReference type="RefSeq" id="WP_338686384.1">
    <property type="nucleotide sequence ID" value="NZ_AP024702.1"/>
</dbReference>
<dbReference type="Gene3D" id="4.10.1080.10">
    <property type="entry name" value="TSP type-3 repeat"/>
    <property type="match status" value="1"/>
</dbReference>
<comment type="subcellular location">
    <subcellularLocation>
        <location evidence="1">Secreted</location>
    </subcellularLocation>
</comment>
<feature type="compositionally biased region" description="Basic and acidic residues" evidence="5">
    <location>
        <begin position="651"/>
        <end position="665"/>
    </location>
</feature>
<feature type="compositionally biased region" description="Basic and acidic residues" evidence="5">
    <location>
        <begin position="509"/>
        <end position="544"/>
    </location>
</feature>
<keyword evidence="2" id="KW-0964">Secreted</keyword>